<proteinExistence type="predicted"/>
<protein>
    <recommendedName>
        <fullName evidence="3">Antirepressor protein C-terminal domain-containing protein</fullName>
    </recommendedName>
</protein>
<evidence type="ECO:0000313" key="2">
    <source>
        <dbReference type="Proteomes" id="UP000306753"/>
    </source>
</evidence>
<comment type="caution">
    <text evidence="1">The sequence shown here is derived from an EMBL/GenBank/DDBJ whole genome shotgun (WGS) entry which is preliminary data.</text>
</comment>
<reference evidence="1 2" key="1">
    <citation type="journal article" date="2017" name="Eur. J. Clin. Microbiol. Infect. Dis.">
        <title>Uncommonly isolated clinical Pseudomonas: identification and phylogenetic assignation.</title>
        <authorList>
            <person name="Mulet M."/>
            <person name="Gomila M."/>
            <person name="Ramirez A."/>
            <person name="Cardew S."/>
            <person name="Moore E.R."/>
            <person name="Lalucat J."/>
            <person name="Garcia-Valdes E."/>
        </authorList>
    </citation>
    <scope>NUCLEOTIDE SEQUENCE [LARGE SCALE GENOMIC DNA]</scope>
    <source>
        <strain evidence="1 2">SD129</strain>
    </source>
</reference>
<organism evidence="1 2">
    <name type="scientific">Stutzerimonas nosocomialis</name>
    <dbReference type="NCBI Taxonomy" id="1056496"/>
    <lineage>
        <taxon>Bacteria</taxon>
        <taxon>Pseudomonadati</taxon>
        <taxon>Pseudomonadota</taxon>
        <taxon>Gammaproteobacteria</taxon>
        <taxon>Pseudomonadales</taxon>
        <taxon>Pseudomonadaceae</taxon>
        <taxon>Stutzerimonas</taxon>
    </lineage>
</organism>
<dbReference type="RefSeq" id="WP_138410764.1">
    <property type="nucleotide sequence ID" value="NZ_QLAG01000002.1"/>
</dbReference>
<evidence type="ECO:0000313" key="1">
    <source>
        <dbReference type="EMBL" id="TLX65096.1"/>
    </source>
</evidence>
<accession>A0A5R9QIH8</accession>
<dbReference type="AlphaFoldDB" id="A0A5R9QIH8"/>
<sequence length="91" mass="10075">MNRTLDQAAAVLGIGPRKLRARMRDLGLLNHAGELISTERGQGRLFVDTRARWNRRINGYSHYGVVMATEAGIAWLAKQLDITVTQKDAAA</sequence>
<gene>
    <name evidence="1" type="ORF">DN820_01940</name>
</gene>
<evidence type="ECO:0008006" key="3">
    <source>
        <dbReference type="Google" id="ProtNLM"/>
    </source>
</evidence>
<dbReference type="Proteomes" id="UP000306753">
    <property type="component" value="Unassembled WGS sequence"/>
</dbReference>
<keyword evidence="2" id="KW-1185">Reference proteome</keyword>
<dbReference type="EMBL" id="QLAG01000002">
    <property type="protein sequence ID" value="TLX65096.1"/>
    <property type="molecule type" value="Genomic_DNA"/>
</dbReference>
<name>A0A5R9QIH8_9GAMM</name>